<evidence type="ECO:0000259" key="1">
    <source>
        <dbReference type="Pfam" id="PF18738"/>
    </source>
</evidence>
<dbReference type="OrthoDB" id="6367890at2759"/>
<dbReference type="AlphaFoldDB" id="A0A8S3V8T1"/>
<organism evidence="2 3">
    <name type="scientific">Mytilus edulis</name>
    <name type="common">Blue mussel</name>
    <dbReference type="NCBI Taxonomy" id="6550"/>
    <lineage>
        <taxon>Eukaryota</taxon>
        <taxon>Metazoa</taxon>
        <taxon>Spiralia</taxon>
        <taxon>Lophotrochozoa</taxon>
        <taxon>Mollusca</taxon>
        <taxon>Bivalvia</taxon>
        <taxon>Autobranchia</taxon>
        <taxon>Pteriomorphia</taxon>
        <taxon>Mytilida</taxon>
        <taxon>Mytiloidea</taxon>
        <taxon>Mytilidae</taxon>
        <taxon>Mytilinae</taxon>
        <taxon>Mytilus</taxon>
    </lineage>
</organism>
<gene>
    <name evidence="2" type="ORF">MEDL_61850</name>
</gene>
<comment type="caution">
    <text evidence="2">The sequence shown here is derived from an EMBL/GenBank/DDBJ whole genome shotgun (WGS) entry which is preliminary data.</text>
</comment>
<evidence type="ECO:0000313" key="2">
    <source>
        <dbReference type="EMBL" id="CAG2250113.1"/>
    </source>
</evidence>
<feature type="domain" description="DZIP3-like HEPN" evidence="1">
    <location>
        <begin position="117"/>
        <end position="187"/>
    </location>
</feature>
<name>A0A8S3V8T1_MYTED</name>
<accession>A0A8S3V8T1</accession>
<protein>
    <recommendedName>
        <fullName evidence="1">DZIP3-like HEPN domain-containing protein</fullName>
    </recommendedName>
</protein>
<dbReference type="InterPro" id="IPR041249">
    <property type="entry name" value="HEPN_DZIP3"/>
</dbReference>
<keyword evidence="3" id="KW-1185">Reference proteome</keyword>
<sequence length="200" mass="23123">MLKANIEKDNYDRINKLLQVAATPAVKQKFDTEFDPSILKSTLNKSYCGLGKLKNRESSTSISGLCYSLKMVRKDASIKSKNGLLLHSGSRVRQWGYFWFISTRKRCPTLKIRIRAAPSSSDFDLTLMICLLKNFTEMDKSDIFPMETDTSDAACLLRLKHYRNNIVHSRTFALSNEDFKQYWEHITCVSDQQIDYKKKN</sequence>
<dbReference type="Proteomes" id="UP000683360">
    <property type="component" value="Unassembled WGS sequence"/>
</dbReference>
<dbReference type="EMBL" id="CAJPWZ010003036">
    <property type="protein sequence ID" value="CAG2250113.1"/>
    <property type="molecule type" value="Genomic_DNA"/>
</dbReference>
<dbReference type="Pfam" id="PF18738">
    <property type="entry name" value="HEPN_DZIP3"/>
    <property type="match status" value="1"/>
</dbReference>
<reference evidence="2" key="1">
    <citation type="submission" date="2021-03" db="EMBL/GenBank/DDBJ databases">
        <authorList>
            <person name="Bekaert M."/>
        </authorList>
    </citation>
    <scope>NUCLEOTIDE SEQUENCE</scope>
</reference>
<proteinExistence type="predicted"/>
<evidence type="ECO:0000313" key="3">
    <source>
        <dbReference type="Proteomes" id="UP000683360"/>
    </source>
</evidence>